<accession>A0ABS4JF46</accession>
<evidence type="ECO:0000313" key="9">
    <source>
        <dbReference type="Proteomes" id="UP001519288"/>
    </source>
</evidence>
<dbReference type="InterPro" id="IPR003961">
    <property type="entry name" value="FN3_dom"/>
</dbReference>
<keyword evidence="8" id="KW-0326">Glycosidase</keyword>
<evidence type="ECO:0000256" key="2">
    <source>
        <dbReference type="ARBA" id="ARBA00023024"/>
    </source>
</evidence>
<evidence type="ECO:0000259" key="6">
    <source>
        <dbReference type="PROSITE" id="PS50853"/>
    </source>
</evidence>
<feature type="domain" description="Fibronectin type-III" evidence="6">
    <location>
        <begin position="255"/>
        <end position="339"/>
    </location>
</feature>
<keyword evidence="1 8" id="KW-0378">Hydrolase</keyword>
<protein>
    <submittedName>
        <fullName evidence="8">Chitinase</fullName>
        <ecNumber evidence="8">3.2.1.14</ecNumber>
    </submittedName>
</protein>
<dbReference type="Proteomes" id="UP001519288">
    <property type="component" value="Unassembled WGS sequence"/>
</dbReference>
<dbReference type="InterPro" id="IPR036573">
    <property type="entry name" value="CBM_sf_5/12"/>
</dbReference>
<dbReference type="CDD" id="cd12215">
    <property type="entry name" value="ChiC_BD"/>
    <property type="match status" value="2"/>
</dbReference>
<sequence length="1097" mass="116469">MLVHTRKQNMLKLSMVFAVVFALILGPFNALIKPSVASAATACAAAWDTSKAYTAGTIASSGGHNWKAKWWTQGDKPDTSTAWEDQGACGDGGTTTPTPNPSGCPDAWVSTKAYTAGNLASYSSHSWKAKWWTQGDTPGVNGAWEDQGACGTAPTNTAPTVPGGLTVSTPTTTSLTLNWTASTDDKQVASYTVYYGTSSKSVTTNSAVITGLTANTSYTFTVKAKDNEGLESAASSSVTGKTSANPTTPNTAPTAPTNLASSAQTDTTVTLSWTAATDDKAVTGYTVYYTGGKVDVTSTSAVVTGLTANTDYSFTVKAKDAEGLESAASNAVAVKTKAAVANQAPTVPANVASSAQTATTVTLSWTASTDDKAVTGYTVYYTGGKQEVTTTNAVVTGLQADTQYSFTVKAKDAEGLESAASAALAVKTAKADTTTNQEACRPEGLFNSGVTGIPYCQAYDTDGREKLANDAKRRIIGYFTSWRTGKDGAPKYLASDIPWNYLTHINYAFAHIDSSNKVSVGSETNANNSSVGMTWPEFSDAAMDPTLPYKGNLNLMNKFKKQHPGVKTLVSIGGWAETGGYFDDNGNRVASGGYYSMTTNADGSINQAGINTFADSVVAFLRKYDFNGADLDYEYPTTMDKAGNPLDWSFSSPRLKGLQASYDALLKTLRTKLDQASAQDGKYYMLTIASPSSGYLLRGMETFNPLKYLDYVNVMSYDLHGAWNKFVGPNAALFDDGKDAELAASSVYSTSQYGGIGYLNTDWAYHYMRGMMAAGRINIGVPYYTRGFKNVTGGTNGLWGSSSGTNCAQGLTSCGDGATGVDNIWHDTENGKEVGAGSNPMWHAKNLEKGIVGSYLKDYGLAGATLTGTYTRNYDSTLVAPWLWNPTTKVFLSTEDEQSLGAKADYVVKNGIGGVMIWELAGDYDFYPDRNNGKGEYYIGYTLTKLLSDKFKAATPYNSKNNTAGLPTDKLNMSVQFTGFKLGDQNYPINPILRLTNNSNVTITGSSVIEFDVPTSTSPQFGSWSGDTISVVSVGHTGNNVGGLKGDFHRIAVTLPAYKTIAPGASEDFNLVYYLPISGPTNFTITIGGKKYSINNQ</sequence>
<dbReference type="InterPro" id="IPR003610">
    <property type="entry name" value="CBM5/12"/>
</dbReference>
<dbReference type="InterPro" id="IPR036116">
    <property type="entry name" value="FN3_sf"/>
</dbReference>
<keyword evidence="4" id="KW-0624">Polysaccharide degradation</keyword>
<dbReference type="InterPro" id="IPR001223">
    <property type="entry name" value="Glyco_hydro18_cat"/>
</dbReference>
<keyword evidence="3" id="KW-0119">Carbohydrate metabolism</keyword>
<dbReference type="PANTHER" id="PTHR11177">
    <property type="entry name" value="CHITINASE"/>
    <property type="match status" value="1"/>
</dbReference>
<dbReference type="Pfam" id="PF00041">
    <property type="entry name" value="fn3"/>
    <property type="match status" value="3"/>
</dbReference>
<evidence type="ECO:0000256" key="1">
    <source>
        <dbReference type="ARBA" id="ARBA00022801"/>
    </source>
</evidence>
<dbReference type="Gene3D" id="2.10.10.20">
    <property type="entry name" value="Carbohydrate-binding module superfamily 5/12"/>
    <property type="match status" value="2"/>
</dbReference>
<feature type="region of interest" description="Disordered" evidence="5">
    <location>
        <begin position="74"/>
        <end position="104"/>
    </location>
</feature>
<dbReference type="Pfam" id="PF06483">
    <property type="entry name" value="ChiC"/>
    <property type="match status" value="1"/>
</dbReference>
<evidence type="ECO:0000256" key="3">
    <source>
        <dbReference type="ARBA" id="ARBA00023277"/>
    </source>
</evidence>
<dbReference type="PANTHER" id="PTHR11177:SF308">
    <property type="entry name" value="CHITINASE A"/>
    <property type="match status" value="1"/>
</dbReference>
<feature type="domain" description="GH18" evidence="7">
    <location>
        <begin position="473"/>
        <end position="940"/>
    </location>
</feature>
<evidence type="ECO:0000256" key="4">
    <source>
        <dbReference type="ARBA" id="ARBA00023326"/>
    </source>
</evidence>
<dbReference type="GO" id="GO:0008843">
    <property type="term" value="F:endochitinase activity"/>
    <property type="evidence" value="ECO:0007669"/>
    <property type="project" value="UniProtKB-EC"/>
</dbReference>
<dbReference type="CDD" id="cd06548">
    <property type="entry name" value="GH18_chitinase"/>
    <property type="match status" value="1"/>
</dbReference>
<proteinExistence type="predicted"/>
<dbReference type="EMBL" id="JAGGLD010000001">
    <property type="protein sequence ID" value="MBP2000329.1"/>
    <property type="molecule type" value="Genomic_DNA"/>
</dbReference>
<dbReference type="InterPro" id="IPR009470">
    <property type="entry name" value="Chi_C"/>
</dbReference>
<organism evidence="8 9">
    <name type="scientific">Paenibacillus shirakamiensis</name>
    <dbReference type="NCBI Taxonomy" id="1265935"/>
    <lineage>
        <taxon>Bacteria</taxon>
        <taxon>Bacillati</taxon>
        <taxon>Bacillota</taxon>
        <taxon>Bacilli</taxon>
        <taxon>Bacillales</taxon>
        <taxon>Paenibacillaceae</taxon>
        <taxon>Paenibacillus</taxon>
    </lineage>
</organism>
<dbReference type="Gene3D" id="3.10.50.10">
    <property type="match status" value="1"/>
</dbReference>
<dbReference type="SMART" id="SM00495">
    <property type="entry name" value="ChtBD3"/>
    <property type="match status" value="2"/>
</dbReference>
<dbReference type="Gene3D" id="3.20.20.80">
    <property type="entry name" value="Glycosidases"/>
    <property type="match status" value="1"/>
</dbReference>
<feature type="region of interest" description="Disordered" evidence="5">
    <location>
        <begin position="230"/>
        <end position="263"/>
    </location>
</feature>
<dbReference type="SMART" id="SM00060">
    <property type="entry name" value="FN3"/>
    <property type="match status" value="3"/>
</dbReference>
<evidence type="ECO:0000313" key="8">
    <source>
        <dbReference type="EMBL" id="MBP2000329.1"/>
    </source>
</evidence>
<dbReference type="InterPro" id="IPR029070">
    <property type="entry name" value="Chitinase_insertion_sf"/>
</dbReference>
<evidence type="ECO:0000259" key="7">
    <source>
        <dbReference type="PROSITE" id="PS51910"/>
    </source>
</evidence>
<gene>
    <name evidence="8" type="ORF">J2Z69_001348</name>
</gene>
<dbReference type="Pfam" id="PF00704">
    <property type="entry name" value="Glyco_hydro_18"/>
    <property type="match status" value="1"/>
</dbReference>
<reference evidence="8 9" key="1">
    <citation type="submission" date="2021-03" db="EMBL/GenBank/DDBJ databases">
        <title>Genomic Encyclopedia of Type Strains, Phase IV (KMG-IV): sequencing the most valuable type-strain genomes for metagenomic binning, comparative biology and taxonomic classification.</title>
        <authorList>
            <person name="Goeker M."/>
        </authorList>
    </citation>
    <scope>NUCLEOTIDE SEQUENCE [LARGE SCALE GENOMIC DNA]</scope>
    <source>
        <strain evidence="8 9">DSM 26806</strain>
    </source>
</reference>
<dbReference type="EC" id="3.2.1.14" evidence="8"/>
<dbReference type="InterPro" id="IPR017853">
    <property type="entry name" value="GH"/>
</dbReference>
<dbReference type="SUPFAM" id="SSF51055">
    <property type="entry name" value="Carbohydrate binding domain"/>
    <property type="match status" value="2"/>
</dbReference>
<keyword evidence="2" id="KW-0146">Chitin degradation</keyword>
<dbReference type="PROSITE" id="PS51910">
    <property type="entry name" value="GH18_2"/>
    <property type="match status" value="1"/>
</dbReference>
<feature type="domain" description="Fibronectin type-III" evidence="6">
    <location>
        <begin position="347"/>
        <end position="431"/>
    </location>
</feature>
<dbReference type="SUPFAM" id="SSF49265">
    <property type="entry name" value="Fibronectin type III"/>
    <property type="match status" value="2"/>
</dbReference>
<name>A0ABS4JF46_9BACL</name>
<dbReference type="InterPro" id="IPR050314">
    <property type="entry name" value="Glycosyl_Hydrlase_18"/>
</dbReference>
<dbReference type="Pfam" id="PF02839">
    <property type="entry name" value="CBM_5_12"/>
    <property type="match status" value="2"/>
</dbReference>
<dbReference type="InterPro" id="IPR013783">
    <property type="entry name" value="Ig-like_fold"/>
</dbReference>
<comment type="caution">
    <text evidence="8">The sequence shown here is derived from an EMBL/GenBank/DDBJ whole genome shotgun (WGS) entry which is preliminary data.</text>
</comment>
<dbReference type="InterPro" id="IPR011583">
    <property type="entry name" value="Chitinase_II/V-like_cat"/>
</dbReference>
<dbReference type="CDD" id="cd00063">
    <property type="entry name" value="FN3"/>
    <property type="match status" value="3"/>
</dbReference>
<feature type="compositionally biased region" description="Low complexity" evidence="5">
    <location>
        <begin position="242"/>
        <end position="263"/>
    </location>
</feature>
<feature type="domain" description="Fibronectin type-III" evidence="6">
    <location>
        <begin position="161"/>
        <end position="245"/>
    </location>
</feature>
<dbReference type="SUPFAM" id="SSF54556">
    <property type="entry name" value="Chitinase insertion domain"/>
    <property type="match status" value="1"/>
</dbReference>
<dbReference type="SMART" id="SM00636">
    <property type="entry name" value="Glyco_18"/>
    <property type="match status" value="1"/>
</dbReference>
<evidence type="ECO:0000256" key="5">
    <source>
        <dbReference type="SAM" id="MobiDB-lite"/>
    </source>
</evidence>
<dbReference type="RefSeq" id="WP_209860261.1">
    <property type="nucleotide sequence ID" value="NZ_JAGGLD010000001.1"/>
</dbReference>
<keyword evidence="9" id="KW-1185">Reference proteome</keyword>
<feature type="compositionally biased region" description="Low complexity" evidence="5">
    <location>
        <begin position="94"/>
        <end position="104"/>
    </location>
</feature>
<dbReference type="PROSITE" id="PS50853">
    <property type="entry name" value="FN3"/>
    <property type="match status" value="3"/>
</dbReference>
<dbReference type="SUPFAM" id="SSF51445">
    <property type="entry name" value="(Trans)glycosidases"/>
    <property type="match status" value="1"/>
</dbReference>
<dbReference type="Gene3D" id="2.60.40.10">
    <property type="entry name" value="Immunoglobulins"/>
    <property type="match status" value="3"/>
</dbReference>